<feature type="domain" description="Transcriptional coactivator p15 (PC4) C-terminal" evidence="8">
    <location>
        <begin position="32"/>
        <end position="77"/>
    </location>
</feature>
<gene>
    <name evidence="9" type="ORF">DEBR0S4_10506G</name>
</gene>
<evidence type="ECO:0000256" key="1">
    <source>
        <dbReference type="ARBA" id="ARBA00004123"/>
    </source>
</evidence>
<evidence type="ECO:0000256" key="7">
    <source>
        <dbReference type="SAM" id="MobiDB-lite"/>
    </source>
</evidence>
<feature type="compositionally biased region" description="Basic and acidic residues" evidence="7">
    <location>
        <begin position="128"/>
        <end position="140"/>
    </location>
</feature>
<dbReference type="Pfam" id="PF02229">
    <property type="entry name" value="PC4"/>
    <property type="match status" value="1"/>
</dbReference>
<feature type="compositionally biased region" description="Acidic residues" evidence="7">
    <location>
        <begin position="108"/>
        <end position="127"/>
    </location>
</feature>
<dbReference type="GO" id="GO:0005634">
    <property type="term" value="C:nucleus"/>
    <property type="evidence" value="ECO:0007669"/>
    <property type="project" value="UniProtKB-SubCell"/>
</dbReference>
<dbReference type="InterPro" id="IPR009044">
    <property type="entry name" value="ssDNA-bd_transcriptional_reg"/>
</dbReference>
<feature type="compositionally biased region" description="Basic and acidic residues" evidence="7">
    <location>
        <begin position="91"/>
        <end position="103"/>
    </location>
</feature>
<keyword evidence="10" id="KW-1185">Reference proteome</keyword>
<protein>
    <submittedName>
        <fullName evidence="9">DEBR0S4_10506g1_1</fullName>
    </submittedName>
</protein>
<comment type="subcellular location">
    <subcellularLocation>
        <location evidence="1">Nucleus</location>
    </subcellularLocation>
</comment>
<dbReference type="GO" id="GO:0003677">
    <property type="term" value="F:DNA binding"/>
    <property type="evidence" value="ECO:0007669"/>
    <property type="project" value="UniProtKB-KW"/>
</dbReference>
<dbReference type="GO" id="GO:0003713">
    <property type="term" value="F:transcription coactivator activity"/>
    <property type="evidence" value="ECO:0007669"/>
    <property type="project" value="InterPro"/>
</dbReference>
<dbReference type="GO" id="GO:0060261">
    <property type="term" value="P:positive regulation of transcription initiation by RNA polymerase II"/>
    <property type="evidence" value="ECO:0007669"/>
    <property type="project" value="InterPro"/>
</dbReference>
<dbReference type="AlphaFoldDB" id="A0A3F2Y7Q8"/>
<evidence type="ECO:0000256" key="2">
    <source>
        <dbReference type="ARBA" id="ARBA00009001"/>
    </source>
</evidence>
<keyword evidence="4" id="KW-0238">DNA-binding</keyword>
<dbReference type="SUPFAM" id="SSF54447">
    <property type="entry name" value="ssDNA-binding transcriptional regulator domain"/>
    <property type="match status" value="1"/>
</dbReference>
<feature type="compositionally biased region" description="Basic residues" evidence="7">
    <location>
        <begin position="141"/>
        <end position="151"/>
    </location>
</feature>
<evidence type="ECO:0000256" key="6">
    <source>
        <dbReference type="ARBA" id="ARBA00023242"/>
    </source>
</evidence>
<dbReference type="STRING" id="5007.A0A3F2Y7Q8"/>
<proteinExistence type="inferred from homology"/>
<evidence type="ECO:0000256" key="3">
    <source>
        <dbReference type="ARBA" id="ARBA00023015"/>
    </source>
</evidence>
<keyword evidence="6" id="KW-0539">Nucleus</keyword>
<accession>A0A3F2Y7Q8</accession>
<keyword evidence="3" id="KW-0805">Transcription regulation</keyword>
<dbReference type="Proteomes" id="UP000478008">
    <property type="component" value="Unassembled WGS sequence"/>
</dbReference>
<reference evidence="9 10" key="1">
    <citation type="submission" date="2019-07" db="EMBL/GenBank/DDBJ databases">
        <authorList>
            <person name="Friedrich A."/>
            <person name="Schacherer J."/>
        </authorList>
    </citation>
    <scope>NUCLEOTIDE SEQUENCE [LARGE SCALE GENOMIC DNA]</scope>
</reference>
<feature type="compositionally biased region" description="Basic and acidic residues" evidence="7">
    <location>
        <begin position="10"/>
        <end position="22"/>
    </location>
</feature>
<feature type="region of interest" description="Disordered" evidence="7">
    <location>
        <begin position="1"/>
        <end position="24"/>
    </location>
</feature>
<dbReference type="InterPro" id="IPR003173">
    <property type="entry name" value="PC4_C"/>
</dbReference>
<dbReference type="Gene3D" id="2.30.31.10">
    <property type="entry name" value="Transcriptional Coactivator Pc4, Chain A"/>
    <property type="match status" value="1"/>
</dbReference>
<sequence length="151" mass="17939">MAKFHRFHKEPKSYKKQQDDGQPKIQFELGAERRRVTVRKFRNMKLVDIREYYQKNEEWLPGTKGISLTEDQWGILVSKIGEINEALQAIDHKEEVEKRKEEANAGSEESDDSEEEDLEGVEFEDVVDERPKKRSRDERSKKSRKRSKRSD</sequence>
<evidence type="ECO:0000313" key="9">
    <source>
        <dbReference type="EMBL" id="VUG19100.1"/>
    </source>
</evidence>
<evidence type="ECO:0000256" key="4">
    <source>
        <dbReference type="ARBA" id="ARBA00023125"/>
    </source>
</evidence>
<organism evidence="9 10">
    <name type="scientific">Dekkera bruxellensis</name>
    <name type="common">Brettanomyces custersii</name>
    <dbReference type="NCBI Taxonomy" id="5007"/>
    <lineage>
        <taxon>Eukaryota</taxon>
        <taxon>Fungi</taxon>
        <taxon>Dikarya</taxon>
        <taxon>Ascomycota</taxon>
        <taxon>Saccharomycotina</taxon>
        <taxon>Pichiomycetes</taxon>
        <taxon>Pichiales</taxon>
        <taxon>Pichiaceae</taxon>
        <taxon>Brettanomyces</taxon>
    </lineage>
</organism>
<evidence type="ECO:0000259" key="8">
    <source>
        <dbReference type="Pfam" id="PF02229"/>
    </source>
</evidence>
<dbReference type="EMBL" id="CABFWN010000004">
    <property type="protein sequence ID" value="VUG19100.1"/>
    <property type="molecule type" value="Genomic_DNA"/>
</dbReference>
<name>A0A3F2Y7Q8_DEKBR</name>
<keyword evidence="5" id="KW-0804">Transcription</keyword>
<feature type="region of interest" description="Disordered" evidence="7">
    <location>
        <begin position="91"/>
        <end position="151"/>
    </location>
</feature>
<dbReference type="InterPro" id="IPR045125">
    <property type="entry name" value="Sub1/Tcp4-like"/>
</dbReference>
<dbReference type="PANTHER" id="PTHR13215">
    <property type="entry name" value="RNA POLYMERASE II TRANSCRIPTIONAL COACTIVATOR"/>
    <property type="match status" value="1"/>
</dbReference>
<evidence type="ECO:0000256" key="5">
    <source>
        <dbReference type="ARBA" id="ARBA00023163"/>
    </source>
</evidence>
<evidence type="ECO:0000313" key="10">
    <source>
        <dbReference type="Proteomes" id="UP000478008"/>
    </source>
</evidence>
<comment type="similarity">
    <text evidence="2">Belongs to the transcriptional coactivator PC4 family.</text>
</comment>